<accession>A0ABN9R1A6</accession>
<dbReference type="EMBL" id="CAUYUJ010004679">
    <property type="protein sequence ID" value="CAK0810522.1"/>
    <property type="molecule type" value="Genomic_DNA"/>
</dbReference>
<evidence type="ECO:0000313" key="3">
    <source>
        <dbReference type="Proteomes" id="UP001189429"/>
    </source>
</evidence>
<evidence type="ECO:0008006" key="4">
    <source>
        <dbReference type="Google" id="ProtNLM"/>
    </source>
</evidence>
<evidence type="ECO:0000313" key="2">
    <source>
        <dbReference type="EMBL" id="CAK0810522.1"/>
    </source>
</evidence>
<feature type="compositionally biased region" description="Basic and acidic residues" evidence="1">
    <location>
        <begin position="20"/>
        <end position="33"/>
    </location>
</feature>
<protein>
    <recommendedName>
        <fullName evidence="4">40S ribosomal protein S30</fullName>
    </recommendedName>
</protein>
<feature type="non-terminal residue" evidence="2">
    <location>
        <position position="109"/>
    </location>
</feature>
<gene>
    <name evidence="2" type="ORF">PCOR1329_LOCUS15468</name>
</gene>
<sequence length="109" mass="11565">MKAKTHPPLSATVAKVNRGQAEKKKGGGEQEEKRRRRWVTSWVPRRPATLARGPSGSRYSGAAATTTTTKRCGPQARGDPPQLAHSGQLQLAQCFAGGGGREPGAAHRP</sequence>
<name>A0ABN9R1A6_9DINO</name>
<keyword evidence="3" id="KW-1185">Reference proteome</keyword>
<reference evidence="2" key="1">
    <citation type="submission" date="2023-10" db="EMBL/GenBank/DDBJ databases">
        <authorList>
            <person name="Chen Y."/>
            <person name="Shah S."/>
            <person name="Dougan E. K."/>
            <person name="Thang M."/>
            <person name="Chan C."/>
        </authorList>
    </citation>
    <scope>NUCLEOTIDE SEQUENCE [LARGE SCALE GENOMIC DNA]</scope>
</reference>
<feature type="region of interest" description="Disordered" evidence="1">
    <location>
        <begin position="1"/>
        <end position="87"/>
    </location>
</feature>
<evidence type="ECO:0000256" key="1">
    <source>
        <dbReference type="SAM" id="MobiDB-lite"/>
    </source>
</evidence>
<proteinExistence type="predicted"/>
<comment type="caution">
    <text evidence="2">The sequence shown here is derived from an EMBL/GenBank/DDBJ whole genome shotgun (WGS) entry which is preliminary data.</text>
</comment>
<dbReference type="Proteomes" id="UP001189429">
    <property type="component" value="Unassembled WGS sequence"/>
</dbReference>
<organism evidence="2 3">
    <name type="scientific">Prorocentrum cordatum</name>
    <dbReference type="NCBI Taxonomy" id="2364126"/>
    <lineage>
        <taxon>Eukaryota</taxon>
        <taxon>Sar</taxon>
        <taxon>Alveolata</taxon>
        <taxon>Dinophyceae</taxon>
        <taxon>Prorocentrales</taxon>
        <taxon>Prorocentraceae</taxon>
        <taxon>Prorocentrum</taxon>
    </lineage>
</organism>